<dbReference type="PANTHER" id="PTHR43735:SF3">
    <property type="entry name" value="FERROPTOSIS SUPPRESSOR PROTEIN 1"/>
    <property type="match status" value="1"/>
</dbReference>
<comment type="caution">
    <text evidence="1">The sequence shown here is derived from an EMBL/GenBank/DDBJ whole genome shotgun (WGS) entry which is preliminary data.</text>
</comment>
<dbReference type="Pfam" id="PF07992">
    <property type="entry name" value="Pyr_redox_2"/>
    <property type="match status" value="1"/>
</dbReference>
<keyword evidence="2" id="KW-1185">Reference proteome</keyword>
<gene>
    <name evidence="1" type="ORF">BC936DRAFT_146221</name>
</gene>
<dbReference type="InterPro" id="IPR036188">
    <property type="entry name" value="FAD/NAD-bd_sf"/>
</dbReference>
<dbReference type="PANTHER" id="PTHR43735">
    <property type="entry name" value="APOPTOSIS-INDUCING FACTOR 1"/>
    <property type="match status" value="1"/>
</dbReference>
<protein>
    <submittedName>
        <fullName evidence="1">Uncharacterized protein</fullName>
    </submittedName>
</protein>
<evidence type="ECO:0000313" key="2">
    <source>
        <dbReference type="Proteomes" id="UP000268093"/>
    </source>
</evidence>
<dbReference type="GO" id="GO:0050660">
    <property type="term" value="F:flavin adenine dinucleotide binding"/>
    <property type="evidence" value="ECO:0007669"/>
    <property type="project" value="TreeGrafter"/>
</dbReference>
<dbReference type="Gene3D" id="3.50.50.100">
    <property type="match status" value="1"/>
</dbReference>
<accession>A0A433D826</accession>
<name>A0A433D826_9FUNG</name>
<dbReference type="GO" id="GO:0004174">
    <property type="term" value="F:electron-transferring-flavoprotein dehydrogenase activity"/>
    <property type="evidence" value="ECO:0007669"/>
    <property type="project" value="TreeGrafter"/>
</dbReference>
<dbReference type="Proteomes" id="UP000268093">
    <property type="component" value="Unassembled WGS sequence"/>
</dbReference>
<reference evidence="1 2" key="1">
    <citation type="journal article" date="2018" name="New Phytol.">
        <title>Phylogenomics of Endogonaceae and evolution of mycorrhizas within Mucoromycota.</title>
        <authorList>
            <person name="Chang Y."/>
            <person name="Desiro A."/>
            <person name="Na H."/>
            <person name="Sandor L."/>
            <person name="Lipzen A."/>
            <person name="Clum A."/>
            <person name="Barry K."/>
            <person name="Grigoriev I.V."/>
            <person name="Martin F.M."/>
            <person name="Stajich J.E."/>
            <person name="Smith M.E."/>
            <person name="Bonito G."/>
            <person name="Spatafora J.W."/>
        </authorList>
    </citation>
    <scope>NUCLEOTIDE SEQUENCE [LARGE SCALE GENOMIC DNA]</scope>
    <source>
        <strain evidence="1 2">GMNB39</strain>
    </source>
</reference>
<proteinExistence type="predicted"/>
<evidence type="ECO:0000313" key="1">
    <source>
        <dbReference type="EMBL" id="RUP47020.1"/>
    </source>
</evidence>
<dbReference type="PRINTS" id="PR00368">
    <property type="entry name" value="FADPNR"/>
</dbReference>
<organism evidence="1 2">
    <name type="scientific">Jimgerdemannia flammicorona</name>
    <dbReference type="NCBI Taxonomy" id="994334"/>
    <lineage>
        <taxon>Eukaryota</taxon>
        <taxon>Fungi</taxon>
        <taxon>Fungi incertae sedis</taxon>
        <taxon>Mucoromycota</taxon>
        <taxon>Mucoromycotina</taxon>
        <taxon>Endogonomycetes</taxon>
        <taxon>Endogonales</taxon>
        <taxon>Endogonaceae</taxon>
        <taxon>Jimgerdemannia</taxon>
    </lineage>
</organism>
<dbReference type="InterPro" id="IPR023753">
    <property type="entry name" value="FAD/NAD-binding_dom"/>
</dbReference>
<dbReference type="EMBL" id="RBNI01005049">
    <property type="protein sequence ID" value="RUP47020.1"/>
    <property type="molecule type" value="Genomic_DNA"/>
</dbReference>
<dbReference type="SUPFAM" id="SSF51905">
    <property type="entry name" value="FAD/NAD(P)-binding domain"/>
    <property type="match status" value="1"/>
</dbReference>
<dbReference type="OrthoDB" id="202203at2759"/>
<dbReference type="GO" id="GO:0005737">
    <property type="term" value="C:cytoplasm"/>
    <property type="evidence" value="ECO:0007669"/>
    <property type="project" value="TreeGrafter"/>
</dbReference>
<sequence>MTLKKVVIIGASYAGIPLAQSLEKSLDASYQVILIDQRSHFFHLLATVRGGTIEDMDDKLFIPFTNVFKKSGKFIQTKVVEIRRNAVVISPPDKEFGEVIEFEYLAVATGSSYSAPFKLNTSLTKEEGVRVLETSRAAVTAANDILIIGGGPVGSETAGEIKTAFPKKNVTIVHSSDLPISDALGPKPRQAIKVGLEKLGVKLILNDSVVLPEGGLGDGRQRRTLTTKKGVKIESDMQILSFGGSLNVAPIATLDPEVVGPGGIRIKPTFQVQGYDNIFALGDVADVGELKLAYKAGLHADVVAKNIVALTKKGALKEYKKGSSEVMLVTLGKNGGVAVLPGGITGGNWISRNLKAKNLMVDHQWSKVYGSSK</sequence>